<evidence type="ECO:0000313" key="2">
    <source>
        <dbReference type="Proteomes" id="UP000009229"/>
    </source>
</evidence>
<dbReference type="Proteomes" id="UP000009229">
    <property type="component" value="Chromosome"/>
</dbReference>
<name>A0AAU8PSG9_DESK7</name>
<organism evidence="1 2">
    <name type="scientific">Desulfofundulus kuznetsovii (strain DSM 6115 / VKM B-1805 / 17)</name>
    <name type="common">Desulfotomaculum kuznetsovii</name>
    <dbReference type="NCBI Taxonomy" id="760568"/>
    <lineage>
        <taxon>Bacteria</taxon>
        <taxon>Bacillati</taxon>
        <taxon>Bacillota</taxon>
        <taxon>Clostridia</taxon>
        <taxon>Eubacteriales</taxon>
        <taxon>Peptococcaceae</taxon>
        <taxon>Desulfofundulus</taxon>
    </lineage>
</organism>
<dbReference type="EMBL" id="CP002770">
    <property type="protein sequence ID" value="AEG14726.1"/>
    <property type="molecule type" value="Genomic_DNA"/>
</dbReference>
<protein>
    <submittedName>
        <fullName evidence="1">Uncharacterized protein</fullName>
    </submittedName>
</protein>
<keyword evidence="2" id="KW-1185">Reference proteome</keyword>
<gene>
    <name evidence="1" type="ordered locus">Desku_1142</name>
</gene>
<dbReference type="KEGG" id="dku:Desku_1142"/>
<sequence length="74" mass="8938">MFLSYNQRTGCPLLNFAAPLMPLLLIIKNRFRVTEPASLKLNHHYYNNRNKYKHQQEYPADDPPRANFFDWERL</sequence>
<evidence type="ECO:0000313" key="1">
    <source>
        <dbReference type="EMBL" id="AEG14726.1"/>
    </source>
</evidence>
<dbReference type="AlphaFoldDB" id="A0AAU8PSG9"/>
<reference evidence="2" key="1">
    <citation type="submission" date="2011-05" db="EMBL/GenBank/DDBJ databases">
        <title>Complete sequence of Desulfotomaculum kuznetsovii DSM 6115.</title>
        <authorList>
            <person name="Lucas S."/>
            <person name="Han J."/>
            <person name="Lapidus A."/>
            <person name="Cheng J.-F."/>
            <person name="Goodwin L."/>
            <person name="Pitluck S."/>
            <person name="Peters L."/>
            <person name="Mikhailova N."/>
            <person name="Lu M."/>
            <person name="Saunders E."/>
            <person name="Han C."/>
            <person name="Tapia R."/>
            <person name="Land M."/>
            <person name="Hauser L."/>
            <person name="Kyrpides N."/>
            <person name="Ivanova N."/>
            <person name="Pagani I."/>
            <person name="Nazina T."/>
            <person name="Ivanova A."/>
            <person name="Parshina S."/>
            <person name="Kuever J."/>
            <person name="Muyzer G."/>
            <person name="Plugge C."/>
            <person name="Stams A."/>
            <person name="Woyke T."/>
        </authorList>
    </citation>
    <scope>NUCLEOTIDE SEQUENCE [LARGE SCALE GENOMIC DNA]</scope>
    <source>
        <strain evidence="2">DSM 6115 / VKM B-1805 / 17</strain>
    </source>
</reference>
<accession>A0AAU8PSG9</accession>
<proteinExistence type="predicted"/>